<dbReference type="EMBL" id="JARBHB010000009">
    <property type="protein sequence ID" value="KAJ8875882.1"/>
    <property type="molecule type" value="Genomic_DNA"/>
</dbReference>
<evidence type="ECO:0000256" key="1">
    <source>
        <dbReference type="SAM" id="MobiDB-lite"/>
    </source>
</evidence>
<keyword evidence="3" id="KW-1185">Reference proteome</keyword>
<sequence length="564" mass="62570">MLAAVLVIVAHKIVRTANRTYALSNACSVCYLCAPLLDARSCVASRMGELRAIEDERRAAEGKSATESIKQLAGWTIGLDARVKGITICGNRHMNTRARLRRFPTSEGKTRSVHPAEGTRSSSAREICTPVQSLALSGDDTVDKRSSFALIASALLGPRRVNKRKLGGILKARHRILHFPPIKLPEFVGLLLVAKRLTYSLPTKANRVQSPDGPFPDFRIRGSCRTMPLVSGFSRGSPVSPSLSLQRCSILTSFTLMASEDLAVKSRPNIFTHSSPRRKFIASVWKYATVTKVDGRIYPSSVVFSFQWPDGKRYRPRATLPYIGCVVPVHWAVEAFISNVANEHDSPRTWSSPTKPVAQIIRTTERSALGLRRQGTMLVFAWSDLGNHKCEKLAVCTFVSHLNGRDVTGADCSRLSFQWDTIVFSQFQERFTRTGIVFSQFQERFTRTGTSAYRMRTRNRSIPRKPERRSNACRFPNVRISVRNDSHGGPRSSGRLRPKNVNGVVVPLGRCTRADNVRAAPQKRTTRAWLYMYSAHVAAAPAAVYVRTCAHGLNVAPPLAGWPG</sequence>
<dbReference type="Proteomes" id="UP001159363">
    <property type="component" value="Chromosome 8"/>
</dbReference>
<feature type="region of interest" description="Disordered" evidence="1">
    <location>
        <begin position="104"/>
        <end position="124"/>
    </location>
</feature>
<accession>A0ABQ9GV29</accession>
<evidence type="ECO:0000313" key="3">
    <source>
        <dbReference type="Proteomes" id="UP001159363"/>
    </source>
</evidence>
<evidence type="ECO:0000313" key="2">
    <source>
        <dbReference type="EMBL" id="KAJ8875882.1"/>
    </source>
</evidence>
<proteinExistence type="predicted"/>
<name>A0ABQ9GV29_9NEOP</name>
<reference evidence="2 3" key="1">
    <citation type="submission" date="2023-02" db="EMBL/GenBank/DDBJ databases">
        <title>LHISI_Scaffold_Assembly.</title>
        <authorList>
            <person name="Stuart O.P."/>
            <person name="Cleave R."/>
            <person name="Magrath M.J.L."/>
            <person name="Mikheyev A.S."/>
        </authorList>
    </citation>
    <scope>NUCLEOTIDE SEQUENCE [LARGE SCALE GENOMIC DNA]</scope>
    <source>
        <strain evidence="2">Daus_M_001</strain>
        <tissue evidence="2">Leg muscle</tissue>
    </source>
</reference>
<gene>
    <name evidence="2" type="ORF">PR048_023789</name>
</gene>
<comment type="caution">
    <text evidence="2">The sequence shown here is derived from an EMBL/GenBank/DDBJ whole genome shotgun (WGS) entry which is preliminary data.</text>
</comment>
<organism evidence="2 3">
    <name type="scientific">Dryococelus australis</name>
    <dbReference type="NCBI Taxonomy" id="614101"/>
    <lineage>
        <taxon>Eukaryota</taxon>
        <taxon>Metazoa</taxon>
        <taxon>Ecdysozoa</taxon>
        <taxon>Arthropoda</taxon>
        <taxon>Hexapoda</taxon>
        <taxon>Insecta</taxon>
        <taxon>Pterygota</taxon>
        <taxon>Neoptera</taxon>
        <taxon>Polyneoptera</taxon>
        <taxon>Phasmatodea</taxon>
        <taxon>Verophasmatodea</taxon>
        <taxon>Anareolatae</taxon>
        <taxon>Phasmatidae</taxon>
        <taxon>Eurycanthinae</taxon>
        <taxon>Dryococelus</taxon>
    </lineage>
</organism>
<protein>
    <submittedName>
        <fullName evidence="2">Uncharacterized protein</fullName>
    </submittedName>
</protein>